<dbReference type="Proteomes" id="UP000232323">
    <property type="component" value="Unassembled WGS sequence"/>
</dbReference>
<dbReference type="PANTHER" id="PTHR36352">
    <property type="entry name" value="EXPRESSED PROTEIN"/>
    <property type="match status" value="1"/>
</dbReference>
<evidence type="ECO:0000313" key="3">
    <source>
        <dbReference type="Proteomes" id="UP000232323"/>
    </source>
</evidence>
<reference evidence="2 3" key="1">
    <citation type="submission" date="2017-08" db="EMBL/GenBank/DDBJ databases">
        <title>Acidophilic green algal genome provides insights into adaptation to an acidic environment.</title>
        <authorList>
            <person name="Hirooka S."/>
            <person name="Hirose Y."/>
            <person name="Kanesaki Y."/>
            <person name="Higuchi S."/>
            <person name="Fujiwara T."/>
            <person name="Onuma R."/>
            <person name="Era A."/>
            <person name="Ohbayashi R."/>
            <person name="Uzuka A."/>
            <person name="Nozaki H."/>
            <person name="Yoshikawa H."/>
            <person name="Miyagishima S.Y."/>
        </authorList>
    </citation>
    <scope>NUCLEOTIDE SEQUENCE [LARGE SCALE GENOMIC DNA]</scope>
    <source>
        <strain evidence="2 3">NIES-2499</strain>
    </source>
</reference>
<organism evidence="2 3">
    <name type="scientific">Chlamydomonas eustigma</name>
    <dbReference type="NCBI Taxonomy" id="1157962"/>
    <lineage>
        <taxon>Eukaryota</taxon>
        <taxon>Viridiplantae</taxon>
        <taxon>Chlorophyta</taxon>
        <taxon>core chlorophytes</taxon>
        <taxon>Chlorophyceae</taxon>
        <taxon>CS clade</taxon>
        <taxon>Chlamydomonadales</taxon>
        <taxon>Chlamydomonadaceae</taxon>
        <taxon>Chlamydomonas</taxon>
    </lineage>
</organism>
<evidence type="ECO:0000313" key="2">
    <source>
        <dbReference type="EMBL" id="GAX77054.1"/>
    </source>
</evidence>
<dbReference type="Pfam" id="PF23650">
    <property type="entry name" value="DUF7148"/>
    <property type="match status" value="1"/>
</dbReference>
<gene>
    <name evidence="2" type="ORF">CEUSTIGMA_g4500.t1</name>
</gene>
<sequence>MKSANEAHIQLGTAALPRGTQLQPFIDSVYQWAATLSQSGANYPTALPLKVDKLENGFQISLLKRMGASGGFASAGDIQGIVEEVKEQAGARNVFFIRFYEGPASLTDRQVPPPKDATERLDSILSGLVDVQTIMQTMPNAIRAAVKLSANT</sequence>
<dbReference type="InterPro" id="IPR055572">
    <property type="entry name" value="DUF7148"/>
</dbReference>
<protein>
    <recommendedName>
        <fullName evidence="1">DUF7148 domain-containing protein</fullName>
    </recommendedName>
</protein>
<dbReference type="OrthoDB" id="1930092at2759"/>
<dbReference type="EMBL" id="BEGY01000021">
    <property type="protein sequence ID" value="GAX77054.1"/>
    <property type="molecule type" value="Genomic_DNA"/>
</dbReference>
<comment type="caution">
    <text evidence="2">The sequence shown here is derived from an EMBL/GenBank/DDBJ whole genome shotgun (WGS) entry which is preliminary data.</text>
</comment>
<proteinExistence type="predicted"/>
<dbReference type="AlphaFoldDB" id="A0A250X1T1"/>
<feature type="domain" description="DUF7148" evidence="1">
    <location>
        <begin position="6"/>
        <end position="104"/>
    </location>
</feature>
<accession>A0A250X1T1</accession>
<name>A0A250X1T1_9CHLO</name>
<keyword evidence="3" id="KW-1185">Reference proteome</keyword>
<dbReference type="PANTHER" id="PTHR36352:SF1">
    <property type="entry name" value="EXPRESSED PROTEIN"/>
    <property type="match status" value="1"/>
</dbReference>
<evidence type="ECO:0000259" key="1">
    <source>
        <dbReference type="Pfam" id="PF23650"/>
    </source>
</evidence>